<keyword evidence="10" id="KW-0539">Nucleus</keyword>
<dbReference type="PANTHER" id="PTHR23336">
    <property type="entry name" value="ZINC FINGER CW-TYPE COILED-COIL DOMAIN PROTEIN 3"/>
    <property type="match status" value="1"/>
</dbReference>
<dbReference type="STRING" id="4577.K7V837"/>
<gene>
    <name evidence="12" type="ORF">ZEAMMB73_Zm00001d012575</name>
</gene>
<keyword evidence="6" id="KW-0227">DNA damage</keyword>
<dbReference type="InParanoid" id="K7V837"/>
<name>K7V837_MAIZE</name>
<accession>K7V837</accession>
<evidence type="ECO:0000256" key="7">
    <source>
        <dbReference type="ARBA" id="ARBA00023054"/>
    </source>
</evidence>
<dbReference type="AlphaFoldDB" id="K7V837"/>
<evidence type="ECO:0000256" key="9">
    <source>
        <dbReference type="ARBA" id="ARBA00023204"/>
    </source>
</evidence>
<dbReference type="GO" id="GO:0031349">
    <property type="term" value="P:positive regulation of defense response"/>
    <property type="evidence" value="ECO:0007669"/>
    <property type="project" value="UniProtKB-ARBA"/>
</dbReference>
<dbReference type="InterPro" id="IPR045261">
    <property type="entry name" value="MORC_ATPase"/>
</dbReference>
<evidence type="ECO:0000256" key="6">
    <source>
        <dbReference type="ARBA" id="ARBA00022763"/>
    </source>
</evidence>
<dbReference type="EMBL" id="CM000784">
    <property type="protein sequence ID" value="AQK99900.1"/>
    <property type="molecule type" value="Genomic_DNA"/>
</dbReference>
<keyword evidence="5" id="KW-0378">Hydrolase</keyword>
<evidence type="ECO:0000256" key="3">
    <source>
        <dbReference type="ARBA" id="ARBA00011738"/>
    </source>
</evidence>
<dbReference type="Gene3D" id="3.30.565.10">
    <property type="entry name" value="Histidine kinase-like ATPase, C-terminal domain"/>
    <property type="match status" value="1"/>
</dbReference>
<dbReference type="GO" id="GO:0006281">
    <property type="term" value="P:DNA repair"/>
    <property type="evidence" value="ECO:0007669"/>
    <property type="project" value="UniProtKB-KW"/>
</dbReference>
<evidence type="ECO:0000256" key="1">
    <source>
        <dbReference type="ARBA" id="ARBA00004123"/>
    </source>
</evidence>
<sequence length="750" mass="83936">MCMSSLIAPTRPRRLSFENSKRLEEASTDYMDAERDIKPFVFPTVPTTIQRNFHGPGARQPTARPLERCGTRVLPQTHRPCSAPRLSRKFWGAGDYDAVAGRSAPQPPSLQNRMCVHPEFLHSNATSHKWPFGVCLTFFPIAIAVAELLDNAVDEIETGGATTILLDKLIDKRNGSPALLIQDDGGGMDPDSLRRCMSFGFSEKQSGSSIGQYGNGFKTSTMRLGADAIVFSRCCTRSSGPTQSIGLLSYTFLVETGHTNVVVPMRLERHGSKQFFSNLSALLKWSPFATEEELMQNFCDIGPHGTKIIVFNLWSNDDGNLELDFDTNPEDIMISGAPNPEQISNSVRRANENHLANRLRYSLRVYASVLYLQLPDYFRIMLRGREVERHHIASDLIYPERISYRPQSCGIIREAEVLTTIGFLKGAPTISVHGFNIYHKNRLILPFHRVLSTASSKGRSVSGVLEVDFIKPTHDKQDFEKSQLFQRLMNRLKEMTNEYCTDAYFASNVTTQMSRSFHRDLYSNKIGYVKVPRVRAAPTPAPPVMLAIENGPAEPSERSAPAPTQPLRWQHGNSSCVNAVPIAMAPPAFHPAPVKTETDAPGAPTGYAYSYSPSWPSVQAMQIEKIKEEPSMAAPGTDWVETRKRTNDDGATTVALFKRRKAPQELAGSGSRSATDQVSRYVGEGELNEFCFLKMENRMLRGECSEFEMAEKELRVKEQNLRLEIEMAQEQFKRLLGEYVSFSSMPTRKP</sequence>
<dbReference type="GO" id="GO:0031047">
    <property type="term" value="P:regulatory ncRNA-mediated gene silencing"/>
    <property type="evidence" value="ECO:0007669"/>
    <property type="project" value="UniProtKB-KW"/>
</dbReference>
<keyword evidence="9" id="KW-0234">DNA repair</keyword>
<dbReference type="GO" id="GO:0016887">
    <property type="term" value="F:ATP hydrolysis activity"/>
    <property type="evidence" value="ECO:0007669"/>
    <property type="project" value="InterPro"/>
</dbReference>
<dbReference type="SUPFAM" id="SSF55874">
    <property type="entry name" value="ATPase domain of HSP90 chaperone/DNA topoisomerase II/histidine kinase"/>
    <property type="match status" value="1"/>
</dbReference>
<evidence type="ECO:0000256" key="5">
    <source>
        <dbReference type="ARBA" id="ARBA00022759"/>
    </source>
</evidence>
<comment type="subunit">
    <text evidence="3">Homodimer.</text>
</comment>
<dbReference type="PANTHER" id="PTHR23336:SF73">
    <property type="entry name" value="PROTEIN MICRORCHIDIA 6"/>
    <property type="match status" value="1"/>
</dbReference>
<dbReference type="GO" id="GO:0004519">
    <property type="term" value="F:endonuclease activity"/>
    <property type="evidence" value="ECO:0007669"/>
    <property type="project" value="UniProtKB-KW"/>
</dbReference>
<dbReference type="eggNOG" id="KOG1845">
    <property type="taxonomic scope" value="Eukaryota"/>
</dbReference>
<dbReference type="Pfam" id="PF13589">
    <property type="entry name" value="HATPase_c_3"/>
    <property type="match status" value="1"/>
</dbReference>
<protein>
    <submittedName>
        <fullName evidence="12">Protein MICRORCHIDIA 6</fullName>
    </submittedName>
</protein>
<proteinExistence type="inferred from homology"/>
<comment type="subcellular location">
    <subcellularLocation>
        <location evidence="1">Nucleus</location>
    </subcellularLocation>
</comment>
<organism evidence="12">
    <name type="scientific">Zea mays</name>
    <name type="common">Maize</name>
    <dbReference type="NCBI Taxonomy" id="4577"/>
    <lineage>
        <taxon>Eukaryota</taxon>
        <taxon>Viridiplantae</taxon>
        <taxon>Streptophyta</taxon>
        <taxon>Embryophyta</taxon>
        <taxon>Tracheophyta</taxon>
        <taxon>Spermatophyta</taxon>
        <taxon>Magnoliopsida</taxon>
        <taxon>Liliopsida</taxon>
        <taxon>Poales</taxon>
        <taxon>Poaceae</taxon>
        <taxon>PACMAD clade</taxon>
        <taxon>Panicoideae</taxon>
        <taxon>Andropogonodae</taxon>
        <taxon>Andropogoneae</taxon>
        <taxon>Tripsacinae</taxon>
        <taxon>Zea</taxon>
    </lineage>
</organism>
<evidence type="ECO:0000259" key="11">
    <source>
        <dbReference type="Pfam" id="PF17942"/>
    </source>
</evidence>
<dbReference type="InterPro" id="IPR036890">
    <property type="entry name" value="HATPase_C_sf"/>
</dbReference>
<feature type="domain" description="Morc S5" evidence="11">
    <location>
        <begin position="361"/>
        <end position="499"/>
    </location>
</feature>
<dbReference type="HOGENOM" id="CLU_011516_4_0_1"/>
<keyword evidence="8" id="KW-0943">RNA-mediated gene silencing</keyword>
<dbReference type="SMR" id="K7V837"/>
<dbReference type="ExpressionAtlas" id="K7V837">
    <property type="expression patterns" value="baseline and differential"/>
</dbReference>
<evidence type="ECO:0000256" key="4">
    <source>
        <dbReference type="ARBA" id="ARBA00022722"/>
    </source>
</evidence>
<dbReference type="Pfam" id="PF17942">
    <property type="entry name" value="Morc6_S5"/>
    <property type="match status" value="1"/>
</dbReference>
<evidence type="ECO:0000256" key="10">
    <source>
        <dbReference type="ARBA" id="ARBA00023242"/>
    </source>
</evidence>
<keyword evidence="7" id="KW-0175">Coiled coil</keyword>
<evidence type="ECO:0000256" key="8">
    <source>
        <dbReference type="ARBA" id="ARBA00023158"/>
    </source>
</evidence>
<evidence type="ECO:0000313" key="12">
    <source>
        <dbReference type="EMBL" id="AQK99900.1"/>
    </source>
</evidence>
<keyword evidence="5" id="KW-0255">Endonuclease</keyword>
<dbReference type="GO" id="GO:0005634">
    <property type="term" value="C:nucleus"/>
    <property type="evidence" value="ECO:0007669"/>
    <property type="project" value="UniProtKB-SubCell"/>
</dbReference>
<comment type="similarity">
    <text evidence="2">Belongs to the MORC ATPase protein family.</text>
</comment>
<dbReference type="PaxDb" id="4577-AC194405.3_FGP021"/>
<reference evidence="12" key="1">
    <citation type="submission" date="2015-12" db="EMBL/GenBank/DDBJ databases">
        <title>Update maize B73 reference genome by single molecule sequencing technologies.</title>
        <authorList>
            <consortium name="Maize Genome Sequencing Project"/>
            <person name="Ware D."/>
        </authorList>
    </citation>
    <scope>NUCLEOTIDE SEQUENCE</scope>
    <source>
        <tissue evidence="12">Seedling</tissue>
    </source>
</reference>
<evidence type="ECO:0000256" key="2">
    <source>
        <dbReference type="ARBA" id="ARBA00007845"/>
    </source>
</evidence>
<keyword evidence="4" id="KW-0540">Nuclease</keyword>
<dbReference type="InterPro" id="IPR041006">
    <property type="entry name" value="Morc_S5"/>
</dbReference>